<evidence type="ECO:0000256" key="6">
    <source>
        <dbReference type="ARBA" id="ARBA00040128"/>
    </source>
</evidence>
<dbReference type="GO" id="GO:0000978">
    <property type="term" value="F:RNA polymerase II cis-regulatory region sequence-specific DNA binding"/>
    <property type="evidence" value="ECO:0007669"/>
    <property type="project" value="TreeGrafter"/>
</dbReference>
<comment type="similarity">
    <text evidence="5">Belongs to the Antp homeobox family. Labial subfamily.</text>
</comment>
<dbReference type="Pfam" id="PF00046">
    <property type="entry name" value="Homeodomain"/>
    <property type="match status" value="1"/>
</dbReference>
<dbReference type="PROSITE" id="PS50071">
    <property type="entry name" value="HOMEOBOX_2"/>
    <property type="match status" value="1"/>
</dbReference>
<dbReference type="AlphaFoldDB" id="A0AB34HYY7"/>
<evidence type="ECO:0000259" key="10">
    <source>
        <dbReference type="PROSITE" id="PS50071"/>
    </source>
</evidence>
<dbReference type="GO" id="GO:0005634">
    <property type="term" value="C:nucleus"/>
    <property type="evidence" value="ECO:0007669"/>
    <property type="project" value="UniProtKB-SubCell"/>
</dbReference>
<proteinExistence type="inferred from homology"/>
<feature type="region of interest" description="Disordered" evidence="9">
    <location>
        <begin position="109"/>
        <end position="138"/>
    </location>
</feature>
<organism evidence="11 12">
    <name type="scientific">Eschrichtius robustus</name>
    <name type="common">California gray whale</name>
    <name type="synonym">Eschrichtius gibbosus</name>
    <dbReference type="NCBI Taxonomy" id="9764"/>
    <lineage>
        <taxon>Eukaryota</taxon>
        <taxon>Metazoa</taxon>
        <taxon>Chordata</taxon>
        <taxon>Craniata</taxon>
        <taxon>Vertebrata</taxon>
        <taxon>Euteleostomi</taxon>
        <taxon>Mammalia</taxon>
        <taxon>Eutheria</taxon>
        <taxon>Laurasiatheria</taxon>
        <taxon>Artiodactyla</taxon>
        <taxon>Whippomorpha</taxon>
        <taxon>Cetacea</taxon>
        <taxon>Mysticeti</taxon>
        <taxon>Eschrichtiidae</taxon>
        <taxon>Eschrichtius</taxon>
    </lineage>
</organism>
<feature type="region of interest" description="Disordered" evidence="9">
    <location>
        <begin position="310"/>
        <end position="333"/>
    </location>
</feature>
<keyword evidence="7 8" id="KW-0539">Nucleus</keyword>
<evidence type="ECO:0000256" key="3">
    <source>
        <dbReference type="ARBA" id="ARBA00023015"/>
    </source>
</evidence>
<evidence type="ECO:0000256" key="8">
    <source>
        <dbReference type="RuleBase" id="RU000682"/>
    </source>
</evidence>
<dbReference type="PANTHER" id="PTHR45946:SF1">
    <property type="entry name" value="HOMEOBOX PROTEIN HOX-D1"/>
    <property type="match status" value="1"/>
</dbReference>
<feature type="region of interest" description="Disordered" evidence="9">
    <location>
        <begin position="346"/>
        <end position="377"/>
    </location>
</feature>
<feature type="domain" description="Homeobox" evidence="10">
    <location>
        <begin position="387"/>
        <end position="413"/>
    </location>
</feature>
<name>A0AB34HYY7_ESCRO</name>
<feature type="compositionally biased region" description="Basic and acidic residues" evidence="9">
    <location>
        <begin position="347"/>
        <end position="364"/>
    </location>
</feature>
<dbReference type="InterPro" id="IPR001356">
    <property type="entry name" value="HD"/>
</dbReference>
<evidence type="ECO:0000256" key="1">
    <source>
        <dbReference type="ARBA" id="ARBA00004123"/>
    </source>
</evidence>
<dbReference type="GO" id="GO:0000981">
    <property type="term" value="F:DNA-binding transcription factor activity, RNA polymerase II-specific"/>
    <property type="evidence" value="ECO:0007669"/>
    <property type="project" value="TreeGrafter"/>
</dbReference>
<keyword evidence="4" id="KW-0804">Transcription</keyword>
<keyword evidence="7 8" id="KW-0238">DNA-binding</keyword>
<feature type="compositionally biased region" description="Basic residues" evidence="9">
    <location>
        <begin position="403"/>
        <end position="412"/>
    </location>
</feature>
<feature type="region of interest" description="Disordered" evidence="9">
    <location>
        <begin position="181"/>
        <end position="290"/>
    </location>
</feature>
<evidence type="ECO:0000256" key="5">
    <source>
        <dbReference type="ARBA" id="ARBA00029448"/>
    </source>
</evidence>
<dbReference type="EMBL" id="JAIQCJ010000300">
    <property type="protein sequence ID" value="KAJ8796876.1"/>
    <property type="molecule type" value="Genomic_DNA"/>
</dbReference>
<feature type="compositionally biased region" description="Basic residues" evidence="9">
    <location>
        <begin position="243"/>
        <end position="274"/>
    </location>
</feature>
<reference evidence="11 12" key="1">
    <citation type="submission" date="2022-11" db="EMBL/GenBank/DDBJ databases">
        <title>Whole genome sequence of Eschrichtius robustus ER-17-0199.</title>
        <authorList>
            <person name="Bruniche-Olsen A."/>
            <person name="Black A.N."/>
            <person name="Fields C.J."/>
            <person name="Walden K."/>
            <person name="Dewoody J.A."/>
        </authorList>
    </citation>
    <scope>NUCLEOTIDE SEQUENCE [LARGE SCALE GENOMIC DNA]</scope>
    <source>
        <strain evidence="11">ER-17-0199</strain>
        <tissue evidence="11">Blubber</tissue>
    </source>
</reference>
<keyword evidence="2" id="KW-0217">Developmental protein</keyword>
<feature type="DNA-binding region" description="Homeobox" evidence="7">
    <location>
        <begin position="389"/>
        <end position="414"/>
    </location>
</feature>
<comment type="caution">
    <text evidence="11">The sequence shown here is derived from an EMBL/GenBank/DDBJ whole genome shotgun (WGS) entry which is preliminary data.</text>
</comment>
<accession>A0AB34HYY7</accession>
<keyword evidence="3" id="KW-0805">Transcription regulation</keyword>
<dbReference type="InterPro" id="IPR009057">
    <property type="entry name" value="Homeodomain-like_sf"/>
</dbReference>
<evidence type="ECO:0000256" key="2">
    <source>
        <dbReference type="ARBA" id="ARBA00022473"/>
    </source>
</evidence>
<evidence type="ECO:0000256" key="9">
    <source>
        <dbReference type="SAM" id="MobiDB-lite"/>
    </source>
</evidence>
<dbReference type="Gene3D" id="1.10.10.60">
    <property type="entry name" value="Homeodomain-like"/>
    <property type="match status" value="1"/>
</dbReference>
<feature type="region of interest" description="Disordered" evidence="9">
    <location>
        <begin position="403"/>
        <end position="426"/>
    </location>
</feature>
<dbReference type="PANTHER" id="PTHR45946">
    <property type="entry name" value="HOMEOBOX PROTEIN ROUGH-RELATED"/>
    <property type="match status" value="1"/>
</dbReference>
<dbReference type="SUPFAM" id="SSF46689">
    <property type="entry name" value="Homeodomain-like"/>
    <property type="match status" value="1"/>
</dbReference>
<dbReference type="Proteomes" id="UP001159641">
    <property type="component" value="Unassembled WGS sequence"/>
</dbReference>
<evidence type="ECO:0000313" key="12">
    <source>
        <dbReference type="Proteomes" id="UP001159641"/>
    </source>
</evidence>
<feature type="compositionally biased region" description="Pro residues" evidence="9">
    <location>
        <begin position="198"/>
        <end position="211"/>
    </location>
</feature>
<sequence length="426" mass="46492">MSWTTFTVFYWQRCGEDARSCELLHEAHAHPCSPYKTRLVTPTRFTAHAAPTHPRPVADLLTGDPSLFSVLHGVFQLTKSRPKKGDNEDQRRPQCCLKVVAVRVPEGSCAGAQRGKAERRRPRRSCGPLTGARPPRSGGWAGTLSSYLRYVSRGSGRGGGDVLSFAPKFCRADARPVVPQPALPLGSGDGAFASRLPPAAPARPPAPPPAAYAPCPRGGDRRGAGRRTCRGWGRGLRSPGARARVRLPARARGRPAGRRRRGARPLRRLGRLPGRRLLPPQQPGGLRGAFGGAAPFPACLKEPAEGHSGAFQTASRARGACPKSAPPPRGLPAAFSTFEWTTVKRNASPEEKQIRQPLQRDPHGLQHPATNRTREGVANSLQLRDTQVANSLQLRDTQVKIRFQNRRMKQKKREREEKGFCPRPPP</sequence>
<dbReference type="InterPro" id="IPR046327">
    <property type="entry name" value="HXA1/B1/D1"/>
</dbReference>
<gene>
    <name evidence="11" type="ORF">J1605_002002</name>
</gene>
<dbReference type="CDD" id="cd00086">
    <property type="entry name" value="homeodomain"/>
    <property type="match status" value="1"/>
</dbReference>
<protein>
    <recommendedName>
        <fullName evidence="6">Homeobox protein Hox-D1</fullName>
    </recommendedName>
</protein>
<keyword evidence="7 8" id="KW-0371">Homeobox</keyword>
<evidence type="ECO:0000256" key="4">
    <source>
        <dbReference type="ARBA" id="ARBA00023163"/>
    </source>
</evidence>
<evidence type="ECO:0000256" key="7">
    <source>
        <dbReference type="PROSITE-ProRule" id="PRU00108"/>
    </source>
</evidence>
<evidence type="ECO:0000313" key="11">
    <source>
        <dbReference type="EMBL" id="KAJ8796876.1"/>
    </source>
</evidence>
<comment type="subcellular location">
    <subcellularLocation>
        <location evidence="1 7 8">Nucleus</location>
    </subcellularLocation>
</comment>
<keyword evidence="12" id="KW-1185">Reference proteome</keyword>